<gene>
    <name evidence="2" type="ORF">FB388_0709</name>
</gene>
<dbReference type="InterPro" id="IPR033458">
    <property type="entry name" value="DUF5134"/>
</dbReference>
<evidence type="ECO:0000256" key="1">
    <source>
        <dbReference type="SAM" id="Phobius"/>
    </source>
</evidence>
<comment type="caution">
    <text evidence="2">The sequence shown here is derived from an EMBL/GenBank/DDBJ whole genome shotgun (WGS) entry which is preliminary data.</text>
</comment>
<dbReference type="AlphaFoldDB" id="A0A543GBA5"/>
<keyword evidence="1" id="KW-0472">Membrane</keyword>
<evidence type="ECO:0000313" key="3">
    <source>
        <dbReference type="Proteomes" id="UP000319818"/>
    </source>
</evidence>
<dbReference type="EMBL" id="VFPH01000001">
    <property type="protein sequence ID" value="TQM43365.1"/>
    <property type="molecule type" value="Genomic_DNA"/>
</dbReference>
<evidence type="ECO:0000313" key="2">
    <source>
        <dbReference type="EMBL" id="TQM43365.1"/>
    </source>
</evidence>
<reference evidence="2 3" key="1">
    <citation type="submission" date="2019-06" db="EMBL/GenBank/DDBJ databases">
        <title>Sequencing the genomes of 1000 actinobacteria strains.</title>
        <authorList>
            <person name="Klenk H.-P."/>
        </authorList>
    </citation>
    <scope>NUCLEOTIDE SEQUENCE [LARGE SCALE GENOMIC DNA]</scope>
    <source>
        <strain evidence="2 3">DSM 45511</strain>
    </source>
</reference>
<keyword evidence="3" id="KW-1185">Reference proteome</keyword>
<name>A0A543GBA5_9PSEU</name>
<sequence>MSPSLVSALAFTAAFGVSALSSSVRLFGPAPVSGGGRMAALSHLLMSVAMVGMAWGWPAPGTPAGVAQLAMVGLLAALFVRRVLHPAGNGRAGDARHLLVLVAMVWMLAAMPWAMGTDPASHDAPVPAWMQVVTLAILVLLGNAALASVVEEHRSSPVLVAAGSRAGRGTRPAQPVGSRLDTAGHVLMSGGMAGMLLTML</sequence>
<proteinExistence type="predicted"/>
<keyword evidence="1" id="KW-1133">Transmembrane helix</keyword>
<feature type="transmembrane region" description="Helical" evidence="1">
    <location>
        <begin position="96"/>
        <end position="116"/>
    </location>
</feature>
<dbReference type="Proteomes" id="UP000319818">
    <property type="component" value="Unassembled WGS sequence"/>
</dbReference>
<feature type="transmembrane region" description="Helical" evidence="1">
    <location>
        <begin position="6"/>
        <end position="27"/>
    </location>
</feature>
<dbReference type="RefSeq" id="WP_142096785.1">
    <property type="nucleotide sequence ID" value="NZ_VFPH01000001.1"/>
</dbReference>
<dbReference type="OrthoDB" id="3576071at2"/>
<protein>
    <submittedName>
        <fullName evidence="2">Uncharacterized protein DUF5134</fullName>
    </submittedName>
</protein>
<organism evidence="2 3">
    <name type="scientific">Pseudonocardia cypriaca</name>
    <dbReference type="NCBI Taxonomy" id="882449"/>
    <lineage>
        <taxon>Bacteria</taxon>
        <taxon>Bacillati</taxon>
        <taxon>Actinomycetota</taxon>
        <taxon>Actinomycetes</taxon>
        <taxon>Pseudonocardiales</taxon>
        <taxon>Pseudonocardiaceae</taxon>
        <taxon>Pseudonocardia</taxon>
    </lineage>
</organism>
<feature type="transmembrane region" description="Helical" evidence="1">
    <location>
        <begin position="39"/>
        <end position="58"/>
    </location>
</feature>
<feature type="transmembrane region" description="Helical" evidence="1">
    <location>
        <begin position="64"/>
        <end position="84"/>
    </location>
</feature>
<feature type="transmembrane region" description="Helical" evidence="1">
    <location>
        <begin position="128"/>
        <end position="150"/>
    </location>
</feature>
<keyword evidence="1" id="KW-0812">Transmembrane</keyword>
<accession>A0A543GBA5</accession>
<dbReference type="Pfam" id="PF17197">
    <property type="entry name" value="DUF5134"/>
    <property type="match status" value="1"/>
</dbReference>